<evidence type="ECO:0000256" key="1">
    <source>
        <dbReference type="SAM" id="Phobius"/>
    </source>
</evidence>
<organism evidence="2 3">
    <name type="scientific">Lacticaseibacillus manihotivorans DSM 13343 = JCM 12514</name>
    <dbReference type="NCBI Taxonomy" id="1423769"/>
    <lineage>
        <taxon>Bacteria</taxon>
        <taxon>Bacillati</taxon>
        <taxon>Bacillota</taxon>
        <taxon>Bacilli</taxon>
        <taxon>Lactobacillales</taxon>
        <taxon>Lactobacillaceae</taxon>
        <taxon>Lacticaseibacillus</taxon>
    </lineage>
</organism>
<gene>
    <name evidence="2" type="ORF">FD01_GL000067</name>
</gene>
<keyword evidence="3" id="KW-1185">Reference proteome</keyword>
<feature type="transmembrane region" description="Helical" evidence="1">
    <location>
        <begin position="9"/>
        <end position="28"/>
    </location>
</feature>
<comment type="caution">
    <text evidence="2">The sequence shown here is derived from an EMBL/GenBank/DDBJ whole genome shotgun (WGS) entry which is preliminary data.</text>
</comment>
<keyword evidence="1" id="KW-0472">Membrane</keyword>
<sequence length="56" mass="6547">MARKIFGHTLWWWLFGLVFVGTLVSGWYQWLPLMLVWCLVIITSLGLGLLKLHFKG</sequence>
<keyword evidence="1" id="KW-0812">Transmembrane</keyword>
<dbReference type="Proteomes" id="UP000051790">
    <property type="component" value="Unassembled WGS sequence"/>
</dbReference>
<evidence type="ECO:0000313" key="3">
    <source>
        <dbReference type="Proteomes" id="UP000051790"/>
    </source>
</evidence>
<dbReference type="AlphaFoldDB" id="A0A0R1R3M0"/>
<dbReference type="RefSeq" id="WP_156647268.1">
    <property type="nucleotide sequence ID" value="NZ_AZEU01000079.1"/>
</dbReference>
<accession>A0A0R1R3M0</accession>
<feature type="transmembrane region" description="Helical" evidence="1">
    <location>
        <begin position="34"/>
        <end position="54"/>
    </location>
</feature>
<evidence type="ECO:0000313" key="2">
    <source>
        <dbReference type="EMBL" id="KRL49396.1"/>
    </source>
</evidence>
<proteinExistence type="predicted"/>
<dbReference type="PATRIC" id="fig|1423769.4.peg.80"/>
<reference evidence="2 3" key="1">
    <citation type="journal article" date="2015" name="Genome Announc.">
        <title>Expanding the biotechnology potential of lactobacilli through comparative genomics of 213 strains and associated genera.</title>
        <authorList>
            <person name="Sun Z."/>
            <person name="Harris H.M."/>
            <person name="McCann A."/>
            <person name="Guo C."/>
            <person name="Argimon S."/>
            <person name="Zhang W."/>
            <person name="Yang X."/>
            <person name="Jeffery I.B."/>
            <person name="Cooney J.C."/>
            <person name="Kagawa T.F."/>
            <person name="Liu W."/>
            <person name="Song Y."/>
            <person name="Salvetti E."/>
            <person name="Wrobel A."/>
            <person name="Rasinkangas P."/>
            <person name="Parkhill J."/>
            <person name="Rea M.C."/>
            <person name="O'Sullivan O."/>
            <person name="Ritari J."/>
            <person name="Douillard F.P."/>
            <person name="Paul Ross R."/>
            <person name="Yang R."/>
            <person name="Briner A.E."/>
            <person name="Felis G.E."/>
            <person name="de Vos W.M."/>
            <person name="Barrangou R."/>
            <person name="Klaenhammer T.R."/>
            <person name="Caufield P.W."/>
            <person name="Cui Y."/>
            <person name="Zhang H."/>
            <person name="O'Toole P.W."/>
        </authorList>
    </citation>
    <scope>NUCLEOTIDE SEQUENCE [LARGE SCALE GENOMIC DNA]</scope>
    <source>
        <strain evidence="2 3">DSM 13343</strain>
    </source>
</reference>
<protein>
    <submittedName>
        <fullName evidence="2">Uncharacterized protein</fullName>
    </submittedName>
</protein>
<dbReference type="EMBL" id="AZEU01000079">
    <property type="protein sequence ID" value="KRL49396.1"/>
    <property type="molecule type" value="Genomic_DNA"/>
</dbReference>
<name>A0A0R1R3M0_9LACO</name>
<keyword evidence="1" id="KW-1133">Transmembrane helix</keyword>